<sequence length="102" mass="10885">MRGAKVAVNAKYDAREVSVWGLSDHAMIELAMETRAEARKHEQAIPPFIFTTDACAKQLEVSIAASELEDMATQGAVGARQAPDGAGGGDGAQPHDADRHRR</sequence>
<accession>A0ABN9XE46</accession>
<gene>
    <name evidence="2" type="ORF">PCOR1329_LOCUS75932</name>
</gene>
<dbReference type="Proteomes" id="UP001189429">
    <property type="component" value="Unassembled WGS sequence"/>
</dbReference>
<feature type="compositionally biased region" description="Basic and acidic residues" evidence="1">
    <location>
        <begin position="93"/>
        <end position="102"/>
    </location>
</feature>
<organism evidence="2 3">
    <name type="scientific">Prorocentrum cordatum</name>
    <dbReference type="NCBI Taxonomy" id="2364126"/>
    <lineage>
        <taxon>Eukaryota</taxon>
        <taxon>Sar</taxon>
        <taxon>Alveolata</taxon>
        <taxon>Dinophyceae</taxon>
        <taxon>Prorocentrales</taxon>
        <taxon>Prorocentraceae</taxon>
        <taxon>Prorocentrum</taxon>
    </lineage>
</organism>
<comment type="caution">
    <text evidence="2">The sequence shown here is derived from an EMBL/GenBank/DDBJ whole genome shotgun (WGS) entry which is preliminary data.</text>
</comment>
<protein>
    <submittedName>
        <fullName evidence="2">Uncharacterized protein</fullName>
    </submittedName>
</protein>
<name>A0ABN9XE46_9DINO</name>
<keyword evidence="3" id="KW-1185">Reference proteome</keyword>
<dbReference type="EMBL" id="CAUYUJ010020393">
    <property type="protein sequence ID" value="CAK0897884.1"/>
    <property type="molecule type" value="Genomic_DNA"/>
</dbReference>
<evidence type="ECO:0000313" key="3">
    <source>
        <dbReference type="Proteomes" id="UP001189429"/>
    </source>
</evidence>
<feature type="non-terminal residue" evidence="2">
    <location>
        <position position="102"/>
    </location>
</feature>
<evidence type="ECO:0000256" key="1">
    <source>
        <dbReference type="SAM" id="MobiDB-lite"/>
    </source>
</evidence>
<reference evidence="2" key="1">
    <citation type="submission" date="2023-10" db="EMBL/GenBank/DDBJ databases">
        <authorList>
            <person name="Chen Y."/>
            <person name="Shah S."/>
            <person name="Dougan E. K."/>
            <person name="Thang M."/>
            <person name="Chan C."/>
        </authorList>
    </citation>
    <scope>NUCLEOTIDE SEQUENCE [LARGE SCALE GENOMIC DNA]</scope>
</reference>
<proteinExistence type="predicted"/>
<feature type="region of interest" description="Disordered" evidence="1">
    <location>
        <begin position="73"/>
        <end position="102"/>
    </location>
</feature>
<evidence type="ECO:0000313" key="2">
    <source>
        <dbReference type="EMBL" id="CAK0897884.1"/>
    </source>
</evidence>